<comment type="caution">
    <text evidence="2">The sequence shown here is derived from an EMBL/GenBank/DDBJ whole genome shotgun (WGS) entry which is preliminary data.</text>
</comment>
<keyword evidence="1" id="KW-1133">Transmembrane helix</keyword>
<keyword evidence="1" id="KW-0472">Membrane</keyword>
<organism evidence="2 3">
    <name type="scientific">Penicillium canescens</name>
    <dbReference type="NCBI Taxonomy" id="5083"/>
    <lineage>
        <taxon>Eukaryota</taxon>
        <taxon>Fungi</taxon>
        <taxon>Dikarya</taxon>
        <taxon>Ascomycota</taxon>
        <taxon>Pezizomycotina</taxon>
        <taxon>Eurotiomycetes</taxon>
        <taxon>Eurotiomycetidae</taxon>
        <taxon>Eurotiales</taxon>
        <taxon>Aspergillaceae</taxon>
        <taxon>Penicillium</taxon>
    </lineage>
</organism>
<protein>
    <submittedName>
        <fullName evidence="2">Uncharacterized protein</fullName>
    </submittedName>
</protein>
<keyword evidence="1" id="KW-0812">Transmembrane</keyword>
<reference evidence="2" key="2">
    <citation type="submission" date="2023-01" db="EMBL/GenBank/DDBJ databases">
        <authorList>
            <person name="Petersen C."/>
        </authorList>
    </citation>
    <scope>NUCLEOTIDE SEQUENCE</scope>
    <source>
        <strain evidence="2">IBT 15450</strain>
    </source>
</reference>
<keyword evidence="3" id="KW-1185">Reference proteome</keyword>
<name>A0AAD6I0R7_PENCN</name>
<dbReference type="Proteomes" id="UP001219568">
    <property type="component" value="Unassembled WGS sequence"/>
</dbReference>
<evidence type="ECO:0000313" key="2">
    <source>
        <dbReference type="EMBL" id="KAJ6023536.1"/>
    </source>
</evidence>
<reference evidence="2" key="1">
    <citation type="journal article" date="2023" name="IMA Fungus">
        <title>Comparative genomic study of the Penicillium genus elucidates a diverse pangenome and 15 lateral gene transfer events.</title>
        <authorList>
            <person name="Petersen C."/>
            <person name="Sorensen T."/>
            <person name="Nielsen M.R."/>
            <person name="Sondergaard T.E."/>
            <person name="Sorensen J.L."/>
            <person name="Fitzpatrick D.A."/>
            <person name="Frisvad J.C."/>
            <person name="Nielsen K.L."/>
        </authorList>
    </citation>
    <scope>NUCLEOTIDE SEQUENCE</scope>
    <source>
        <strain evidence="2">IBT 15450</strain>
    </source>
</reference>
<feature type="transmembrane region" description="Helical" evidence="1">
    <location>
        <begin position="12"/>
        <end position="32"/>
    </location>
</feature>
<evidence type="ECO:0000313" key="3">
    <source>
        <dbReference type="Proteomes" id="UP001219568"/>
    </source>
</evidence>
<gene>
    <name evidence="2" type="ORF">N7460_013931</name>
</gene>
<sequence>MLIGRNYRKRQVVVTLSVGGMIELLLLCFQLWCFDLLVVSDDSILRQYPKLQLSGVSDSTHDLKLSIPYCTIRGWGSHSENIEAMRIVLRLK</sequence>
<dbReference type="AlphaFoldDB" id="A0AAD6I0R7"/>
<accession>A0AAD6I0R7</accession>
<evidence type="ECO:0000256" key="1">
    <source>
        <dbReference type="SAM" id="Phobius"/>
    </source>
</evidence>
<proteinExistence type="predicted"/>
<dbReference type="EMBL" id="JAQJZL010000016">
    <property type="protein sequence ID" value="KAJ6023536.1"/>
    <property type="molecule type" value="Genomic_DNA"/>
</dbReference>